<reference evidence="1 2" key="1">
    <citation type="journal article" date="2013" name="Sci. Rep.">
        <title>Extraordinary expansion of a Sorangium cellulosum genome from an alkaline milieu.</title>
        <authorList>
            <person name="Han K."/>
            <person name="Li Z.F."/>
            <person name="Peng R."/>
            <person name="Zhu L.P."/>
            <person name="Zhou T."/>
            <person name="Wang L.G."/>
            <person name="Li S.G."/>
            <person name="Zhang X.B."/>
            <person name="Hu W."/>
            <person name="Wu Z.H."/>
            <person name="Qin N."/>
            <person name="Li Y.Z."/>
        </authorList>
    </citation>
    <scope>NUCLEOTIDE SEQUENCE [LARGE SCALE GENOMIC DNA]</scope>
    <source>
        <strain evidence="1 2">So0157-2</strain>
    </source>
</reference>
<organism evidence="1 2">
    <name type="scientific">Sorangium cellulosum So0157-2</name>
    <dbReference type="NCBI Taxonomy" id="1254432"/>
    <lineage>
        <taxon>Bacteria</taxon>
        <taxon>Pseudomonadati</taxon>
        <taxon>Myxococcota</taxon>
        <taxon>Polyangia</taxon>
        <taxon>Polyangiales</taxon>
        <taxon>Polyangiaceae</taxon>
        <taxon>Sorangium</taxon>
    </lineage>
</organism>
<dbReference type="GO" id="GO:0005198">
    <property type="term" value="F:structural molecule activity"/>
    <property type="evidence" value="ECO:0007669"/>
    <property type="project" value="InterPro"/>
</dbReference>
<dbReference type="EMBL" id="CP003969">
    <property type="protein sequence ID" value="AGP37781.1"/>
    <property type="molecule type" value="Genomic_DNA"/>
</dbReference>
<dbReference type="STRING" id="1254432.SCE1572_26880"/>
<proteinExistence type="predicted"/>
<dbReference type="HOGENOM" id="CLU_101335_0_1_7"/>
<dbReference type="AlphaFoldDB" id="S4XZN0"/>
<dbReference type="NCBIfam" id="TIGR02241">
    <property type="entry name" value="conserved hypothetical phage tail region protein"/>
    <property type="match status" value="1"/>
</dbReference>
<dbReference type="PATRIC" id="fig|1254432.3.peg.6082"/>
<name>S4XZN0_SORCE</name>
<dbReference type="PANTHER" id="PTHR38009">
    <property type="entry name" value="CONSERVED HYPOTHETICAL PHAGE TAIL PROTEIN"/>
    <property type="match status" value="1"/>
</dbReference>
<dbReference type="Pfam" id="PF06841">
    <property type="entry name" value="Phage_T4_gp19"/>
    <property type="match status" value="1"/>
</dbReference>
<protein>
    <recommendedName>
        <fullName evidence="3">Phage tail protein</fullName>
    </recommendedName>
</protein>
<gene>
    <name evidence="1" type="ORF">SCE1572_26880</name>
</gene>
<dbReference type="KEGG" id="scu:SCE1572_26880"/>
<sequence>MEVRIMSAAIPELVPLGELFTSFRFGVFFFAGGVAPNPLDIRFKKVTGLSATVRTTPLEEGGQNLYTHALPSRVEHGNLVLERGVVAASPLHLDFHAAMSLFKFAPSNVIVTLFNEAYTPVSAWFFTRAFPVKWSTADLDAEPKKPLIESLELAYARMQTIKV</sequence>
<accession>S4XZN0</accession>
<evidence type="ECO:0000313" key="2">
    <source>
        <dbReference type="Proteomes" id="UP000014803"/>
    </source>
</evidence>
<dbReference type="Proteomes" id="UP000014803">
    <property type="component" value="Chromosome"/>
</dbReference>
<evidence type="ECO:0008006" key="3">
    <source>
        <dbReference type="Google" id="ProtNLM"/>
    </source>
</evidence>
<dbReference type="InterPro" id="IPR010667">
    <property type="entry name" value="Phage_T4_Gp19"/>
</dbReference>
<dbReference type="PANTHER" id="PTHR38009:SF1">
    <property type="entry name" value="CONSERVED HYPOTHETICAL PHAGE TAIL PROTEIN"/>
    <property type="match status" value="1"/>
</dbReference>
<dbReference type="InterPro" id="IPR011747">
    <property type="entry name" value="CHP02241"/>
</dbReference>
<dbReference type="eggNOG" id="ENOG5032T2H">
    <property type="taxonomic scope" value="Bacteria"/>
</dbReference>
<evidence type="ECO:0000313" key="1">
    <source>
        <dbReference type="EMBL" id="AGP37781.1"/>
    </source>
</evidence>